<evidence type="ECO:0000313" key="7">
    <source>
        <dbReference type="Proteomes" id="UP000736328"/>
    </source>
</evidence>
<evidence type="ECO:0000259" key="4">
    <source>
        <dbReference type="PROSITE" id="PS50902"/>
    </source>
</evidence>
<dbReference type="InterPro" id="IPR029039">
    <property type="entry name" value="Flavoprotein-like_sf"/>
</dbReference>
<accession>A0A933ICE5</accession>
<protein>
    <submittedName>
        <fullName evidence="6">4Fe-4S binding protein</fullName>
    </submittedName>
</protein>
<comment type="caution">
    <text evidence="6">The sequence shown here is derived from an EMBL/GenBank/DDBJ whole genome shotgun (WGS) entry which is preliminary data.</text>
</comment>
<reference evidence="6" key="1">
    <citation type="submission" date="2020-07" db="EMBL/GenBank/DDBJ databases">
        <title>Huge and variable diversity of episymbiotic CPR bacteria and DPANN archaea in groundwater ecosystems.</title>
        <authorList>
            <person name="He C.Y."/>
            <person name="Keren R."/>
            <person name="Whittaker M."/>
            <person name="Farag I.F."/>
            <person name="Doudna J."/>
            <person name="Cate J.H.D."/>
            <person name="Banfield J.F."/>
        </authorList>
    </citation>
    <scope>NUCLEOTIDE SEQUENCE</scope>
    <source>
        <strain evidence="6">NC_groundwater_1520_Pr4_B-0.1um_53_5</strain>
    </source>
</reference>
<dbReference type="InterPro" id="IPR026816">
    <property type="entry name" value="Flavodoxin_dom"/>
</dbReference>
<dbReference type="PROSITE" id="PS00201">
    <property type="entry name" value="FLAVODOXIN"/>
    <property type="match status" value="1"/>
</dbReference>
<dbReference type="InterPro" id="IPR047964">
    <property type="entry name" value="EFR1-like"/>
</dbReference>
<evidence type="ECO:0000259" key="5">
    <source>
        <dbReference type="PROSITE" id="PS51379"/>
    </source>
</evidence>
<dbReference type="InterPro" id="IPR008254">
    <property type="entry name" value="Flavodoxin/NO_synth"/>
</dbReference>
<evidence type="ECO:0000256" key="2">
    <source>
        <dbReference type="ARBA" id="ARBA00023004"/>
    </source>
</evidence>
<evidence type="ECO:0000256" key="3">
    <source>
        <dbReference type="ARBA" id="ARBA00023014"/>
    </source>
</evidence>
<dbReference type="PANTHER" id="PTHR43122:SF1">
    <property type="entry name" value="IRON-SULFUR-BINDING PROTEIN"/>
    <property type="match status" value="1"/>
</dbReference>
<dbReference type="Proteomes" id="UP000736328">
    <property type="component" value="Unassembled WGS sequence"/>
</dbReference>
<dbReference type="Pfam" id="PF12838">
    <property type="entry name" value="Fer4_7"/>
    <property type="match status" value="1"/>
</dbReference>
<feature type="domain" description="4Fe-4S ferredoxin-type" evidence="5">
    <location>
        <begin position="199"/>
        <end position="228"/>
    </location>
</feature>
<evidence type="ECO:0000313" key="6">
    <source>
        <dbReference type="EMBL" id="MBI4727724.1"/>
    </source>
</evidence>
<dbReference type="InterPro" id="IPR017896">
    <property type="entry name" value="4Fe4S_Fe-S-bd"/>
</dbReference>
<dbReference type="SUPFAM" id="SSF52218">
    <property type="entry name" value="Flavoproteins"/>
    <property type="match status" value="1"/>
</dbReference>
<dbReference type="InterPro" id="IPR001226">
    <property type="entry name" value="Flavodoxin_CS"/>
</dbReference>
<dbReference type="GO" id="GO:0009055">
    <property type="term" value="F:electron transfer activity"/>
    <property type="evidence" value="ECO:0007669"/>
    <property type="project" value="InterPro"/>
</dbReference>
<proteinExistence type="predicted"/>
<sequence length="282" mass="31602">MRCCIIYFSQTGNTRQVAETIQETLAALTGSCALVRLEDADPMLVERYDLIGLGAPAFYFREPYNVQKFLEELPDHSSRPRPFFFFVTHGGTPGAIAPSICGLAARQGFVTLDFYQCLGYDTYPPFASRVPASGAGHPDQQDLDRAKAFAESVLIKARLFAEDPQANTCSLPGGFLNRTVAGMFSHRALLRHMRTGLLPRKNIKNDLCTKCGLCVEQCPANVITLEPYPVFREDDCIACYQCERICPERAYKNNWVPFKLLTGEYLYQFASKIFHGQKNSKP</sequence>
<dbReference type="PANTHER" id="PTHR43122">
    <property type="entry name" value="FERREDOXIN SUBUNIT OF PYRUVATE:FLAVODOXIN OXIDOREDUCTASE-RELATED"/>
    <property type="match status" value="1"/>
</dbReference>
<dbReference type="SUPFAM" id="SSF54862">
    <property type="entry name" value="4Fe-4S ferredoxins"/>
    <property type="match status" value="1"/>
</dbReference>
<name>A0A933ICE5_UNCT6</name>
<dbReference type="PROSITE" id="PS51379">
    <property type="entry name" value="4FE4S_FER_2"/>
    <property type="match status" value="2"/>
</dbReference>
<dbReference type="GO" id="GO:0051536">
    <property type="term" value="F:iron-sulfur cluster binding"/>
    <property type="evidence" value="ECO:0007669"/>
    <property type="project" value="UniProtKB-KW"/>
</dbReference>
<dbReference type="InterPro" id="IPR017900">
    <property type="entry name" value="4Fe4S_Fe_S_CS"/>
</dbReference>
<dbReference type="PROSITE" id="PS50902">
    <property type="entry name" value="FLAVODOXIN_LIKE"/>
    <property type="match status" value="1"/>
</dbReference>
<keyword evidence="3" id="KW-0411">Iron-sulfur</keyword>
<dbReference type="Pfam" id="PF12724">
    <property type="entry name" value="Flavodoxin_5"/>
    <property type="match status" value="1"/>
</dbReference>
<dbReference type="AlphaFoldDB" id="A0A933ICE5"/>
<dbReference type="NCBIfam" id="NF038196">
    <property type="entry name" value="ferrodoxin_EFR1"/>
    <property type="match status" value="1"/>
</dbReference>
<dbReference type="EMBL" id="JACQXR010000151">
    <property type="protein sequence ID" value="MBI4727724.1"/>
    <property type="molecule type" value="Genomic_DNA"/>
</dbReference>
<evidence type="ECO:0000256" key="1">
    <source>
        <dbReference type="ARBA" id="ARBA00022723"/>
    </source>
</evidence>
<dbReference type="Gene3D" id="3.30.70.20">
    <property type="match status" value="1"/>
</dbReference>
<dbReference type="GO" id="GO:0046872">
    <property type="term" value="F:metal ion binding"/>
    <property type="evidence" value="ECO:0007669"/>
    <property type="project" value="UniProtKB-KW"/>
</dbReference>
<dbReference type="GO" id="GO:0010181">
    <property type="term" value="F:FMN binding"/>
    <property type="evidence" value="ECO:0007669"/>
    <property type="project" value="InterPro"/>
</dbReference>
<organism evidence="6 7">
    <name type="scientific">candidate division TA06 bacterium</name>
    <dbReference type="NCBI Taxonomy" id="2250710"/>
    <lineage>
        <taxon>Bacteria</taxon>
        <taxon>Bacteria division TA06</taxon>
    </lineage>
</organism>
<gene>
    <name evidence="6" type="ORF">HY768_10995</name>
</gene>
<feature type="domain" description="4Fe-4S ferredoxin-type" evidence="5">
    <location>
        <begin position="229"/>
        <end position="256"/>
    </location>
</feature>
<dbReference type="Gene3D" id="3.40.50.360">
    <property type="match status" value="1"/>
</dbReference>
<keyword evidence="1" id="KW-0479">Metal-binding</keyword>
<feature type="domain" description="Flavodoxin-like" evidence="4">
    <location>
        <begin position="3"/>
        <end position="154"/>
    </location>
</feature>
<dbReference type="PROSITE" id="PS00198">
    <property type="entry name" value="4FE4S_FER_1"/>
    <property type="match status" value="2"/>
</dbReference>
<keyword evidence="2" id="KW-0408">Iron</keyword>